<dbReference type="PANTHER" id="PTHR43572:SF38">
    <property type="entry name" value="PROTEIN SMAX1-LIKE 6"/>
    <property type="match status" value="1"/>
</dbReference>
<dbReference type="InterPro" id="IPR051650">
    <property type="entry name" value="SL_signaling_regulator"/>
</dbReference>
<dbReference type="PANTHER" id="PTHR43572">
    <property type="entry name" value="CHAPERONE PROTEIN CLPD, CHLOROPLASTIC"/>
    <property type="match status" value="1"/>
</dbReference>
<evidence type="ECO:0000313" key="2">
    <source>
        <dbReference type="Proteomes" id="UP001418222"/>
    </source>
</evidence>
<name>A0AAP0ASE2_9ASPA</name>
<reference evidence="1 2" key="1">
    <citation type="journal article" date="2022" name="Nat. Plants">
        <title>Genomes of leafy and leafless Platanthera orchids illuminate the evolution of mycoheterotrophy.</title>
        <authorList>
            <person name="Li M.H."/>
            <person name="Liu K.W."/>
            <person name="Li Z."/>
            <person name="Lu H.C."/>
            <person name="Ye Q.L."/>
            <person name="Zhang D."/>
            <person name="Wang J.Y."/>
            <person name="Li Y.F."/>
            <person name="Zhong Z.M."/>
            <person name="Liu X."/>
            <person name="Yu X."/>
            <person name="Liu D.K."/>
            <person name="Tu X.D."/>
            <person name="Liu B."/>
            <person name="Hao Y."/>
            <person name="Liao X.Y."/>
            <person name="Jiang Y.T."/>
            <person name="Sun W.H."/>
            <person name="Chen J."/>
            <person name="Chen Y.Q."/>
            <person name="Ai Y."/>
            <person name="Zhai J.W."/>
            <person name="Wu S.S."/>
            <person name="Zhou Z."/>
            <person name="Hsiao Y.Y."/>
            <person name="Wu W.L."/>
            <person name="Chen Y.Y."/>
            <person name="Lin Y.F."/>
            <person name="Hsu J.L."/>
            <person name="Li C.Y."/>
            <person name="Wang Z.W."/>
            <person name="Zhao X."/>
            <person name="Zhong W.Y."/>
            <person name="Ma X.K."/>
            <person name="Ma L."/>
            <person name="Huang J."/>
            <person name="Chen G.Z."/>
            <person name="Huang M.Z."/>
            <person name="Huang L."/>
            <person name="Peng D.H."/>
            <person name="Luo Y.B."/>
            <person name="Zou S.Q."/>
            <person name="Chen S.P."/>
            <person name="Lan S."/>
            <person name="Tsai W.C."/>
            <person name="Van de Peer Y."/>
            <person name="Liu Z.J."/>
        </authorList>
    </citation>
    <scope>NUCLEOTIDE SEQUENCE [LARGE SCALE GENOMIC DNA]</scope>
    <source>
        <strain evidence="1">Lor287</strain>
    </source>
</reference>
<dbReference type="EMBL" id="JBBWWQ010000021">
    <property type="protein sequence ID" value="KAK8913704.1"/>
    <property type="molecule type" value="Genomic_DNA"/>
</dbReference>
<sequence length="149" mass="16511">MIISNSLMAAIKCSQANQPRHPDTFHLYQQQQSTGSASPTFFGVKVELQQLVLTILDDPIVSRVFGKAGFRICDIKLAVLRPSPPIILFPRTARCPPLFLCNFSAAQGFGFHFPAHLTANSGEDNCRRIAEVLAEVWLQGSWPPLLSIY</sequence>
<dbReference type="Proteomes" id="UP001418222">
    <property type="component" value="Unassembled WGS sequence"/>
</dbReference>
<keyword evidence="2" id="KW-1185">Reference proteome</keyword>
<protein>
    <submittedName>
        <fullName evidence="1">Uncharacterized protein</fullName>
    </submittedName>
</protein>
<gene>
    <name evidence="1" type="ORF">KSP39_PZI024127</name>
</gene>
<comment type="caution">
    <text evidence="1">The sequence shown here is derived from an EMBL/GenBank/DDBJ whole genome shotgun (WGS) entry which is preliminary data.</text>
</comment>
<evidence type="ECO:0000313" key="1">
    <source>
        <dbReference type="EMBL" id="KAK8913704.1"/>
    </source>
</evidence>
<organism evidence="1 2">
    <name type="scientific">Platanthera zijinensis</name>
    <dbReference type="NCBI Taxonomy" id="2320716"/>
    <lineage>
        <taxon>Eukaryota</taxon>
        <taxon>Viridiplantae</taxon>
        <taxon>Streptophyta</taxon>
        <taxon>Embryophyta</taxon>
        <taxon>Tracheophyta</taxon>
        <taxon>Spermatophyta</taxon>
        <taxon>Magnoliopsida</taxon>
        <taxon>Liliopsida</taxon>
        <taxon>Asparagales</taxon>
        <taxon>Orchidaceae</taxon>
        <taxon>Orchidoideae</taxon>
        <taxon>Orchideae</taxon>
        <taxon>Orchidinae</taxon>
        <taxon>Platanthera</taxon>
    </lineage>
</organism>
<proteinExistence type="predicted"/>
<dbReference type="AlphaFoldDB" id="A0AAP0ASE2"/>
<accession>A0AAP0ASE2</accession>